<dbReference type="InterPro" id="IPR000299">
    <property type="entry name" value="FERM_domain"/>
</dbReference>
<dbReference type="Proteomes" id="UP000050761">
    <property type="component" value="Unassembled WGS sequence"/>
</dbReference>
<name>A0A183GWA3_HELPZ</name>
<dbReference type="GO" id="GO:0005178">
    <property type="term" value="F:integrin binding"/>
    <property type="evidence" value="ECO:0007669"/>
    <property type="project" value="TreeGrafter"/>
</dbReference>
<protein>
    <submittedName>
        <fullName evidence="4">FERM domain-containing protein</fullName>
    </submittedName>
</protein>
<reference evidence="2 3" key="1">
    <citation type="submission" date="2018-11" db="EMBL/GenBank/DDBJ databases">
        <authorList>
            <consortium name="Pathogen Informatics"/>
        </authorList>
    </citation>
    <scope>NUCLEOTIDE SEQUENCE [LARGE SCALE GENOMIC DNA]</scope>
</reference>
<dbReference type="AlphaFoldDB" id="A0A183GWA3"/>
<dbReference type="InterPro" id="IPR014352">
    <property type="entry name" value="FERM/acyl-CoA-bd_prot_sf"/>
</dbReference>
<feature type="domain" description="FERM" evidence="1">
    <location>
        <begin position="1"/>
        <end position="294"/>
    </location>
</feature>
<dbReference type="GO" id="GO:0030055">
    <property type="term" value="C:cell-substrate junction"/>
    <property type="evidence" value="ECO:0007669"/>
    <property type="project" value="TreeGrafter"/>
</dbReference>
<dbReference type="EMBL" id="UZAH01041476">
    <property type="protein sequence ID" value="VDP60251.1"/>
    <property type="molecule type" value="Genomic_DNA"/>
</dbReference>
<dbReference type="InterPro" id="IPR011993">
    <property type="entry name" value="PH-like_dom_sf"/>
</dbReference>
<dbReference type="InterPro" id="IPR035963">
    <property type="entry name" value="FERM_2"/>
</dbReference>
<dbReference type="GO" id="GO:0007160">
    <property type="term" value="P:cell-matrix adhesion"/>
    <property type="evidence" value="ECO:0007669"/>
    <property type="project" value="TreeGrafter"/>
</dbReference>
<reference evidence="4" key="2">
    <citation type="submission" date="2019-09" db="UniProtKB">
        <authorList>
            <consortium name="WormBaseParasite"/>
        </authorList>
    </citation>
    <scope>IDENTIFICATION</scope>
</reference>
<dbReference type="CDD" id="cd14473">
    <property type="entry name" value="FERM_B-lobe"/>
    <property type="match status" value="1"/>
</dbReference>
<organism evidence="3 4">
    <name type="scientific">Heligmosomoides polygyrus</name>
    <name type="common">Parasitic roundworm</name>
    <dbReference type="NCBI Taxonomy" id="6339"/>
    <lineage>
        <taxon>Eukaryota</taxon>
        <taxon>Metazoa</taxon>
        <taxon>Ecdysozoa</taxon>
        <taxon>Nematoda</taxon>
        <taxon>Chromadorea</taxon>
        <taxon>Rhabditida</taxon>
        <taxon>Rhabditina</taxon>
        <taxon>Rhabditomorpha</taxon>
        <taxon>Strongyloidea</taxon>
        <taxon>Heligmosomidae</taxon>
        <taxon>Heligmosomoides</taxon>
    </lineage>
</organism>
<evidence type="ECO:0000313" key="3">
    <source>
        <dbReference type="Proteomes" id="UP000050761"/>
    </source>
</evidence>
<dbReference type="SUPFAM" id="SSF50729">
    <property type="entry name" value="PH domain-like"/>
    <property type="match status" value="2"/>
</dbReference>
<dbReference type="Pfam" id="PF00169">
    <property type="entry name" value="PH"/>
    <property type="match status" value="1"/>
</dbReference>
<dbReference type="Gene3D" id="1.20.80.10">
    <property type="match status" value="1"/>
</dbReference>
<dbReference type="WBParaSite" id="HPBE_0002697301-mRNA-1">
    <property type="protein sequence ID" value="HPBE_0002697301-mRNA-1"/>
    <property type="gene ID" value="HPBE_0002697301"/>
</dbReference>
<keyword evidence="3" id="KW-1185">Reference proteome</keyword>
<dbReference type="PROSITE" id="PS50057">
    <property type="entry name" value="FERM_3"/>
    <property type="match status" value="1"/>
</dbReference>
<dbReference type="InterPro" id="IPR001849">
    <property type="entry name" value="PH_domain"/>
</dbReference>
<dbReference type="Gene3D" id="2.30.29.30">
    <property type="entry name" value="Pleckstrin-homology domain (PH domain)/Phosphotyrosine-binding domain (PTB)"/>
    <property type="match status" value="2"/>
</dbReference>
<dbReference type="Pfam" id="PF00373">
    <property type="entry name" value="FERM_M"/>
    <property type="match status" value="1"/>
</dbReference>
<dbReference type="SUPFAM" id="SSF47031">
    <property type="entry name" value="Second domain of FERM"/>
    <property type="match status" value="1"/>
</dbReference>
<dbReference type="PANTHER" id="PTHR16160:SF13">
    <property type="entry name" value="FERMITIN 2-RELATED"/>
    <property type="match status" value="1"/>
</dbReference>
<dbReference type="OrthoDB" id="10057618at2759"/>
<gene>
    <name evidence="2" type="ORF">HPBE_LOCUS26972</name>
</gene>
<sequence length="294" mass="34162">MEQGVFEGDIVLLRFKFMTFFDLNPKYDPVRINQLYEQAKWSILLDEFDHTEEEATLFASLQLQATLQRDSPEPEGPVKDDVDMMLDELEQNLDAAALGRRSDLMQVPELADYLKYMKPKKLAAFKGFKRAFFSFRDLYLSYYQSSNDIHQPPLGHFSLKGCEVSPDVSVSQGKYHIKLLVPTAEGMTDFVLKCDTLQQRVADAHASVRQLSSTEAKLQYIRAWQALPEHGMHYFIVRFRNGRKADLIGVAINRLVKMNMDNGESLKTWRFANMKKWHVNWEIRHLKVRHEIIA</sequence>
<dbReference type="PANTHER" id="PTHR16160">
    <property type="entry name" value="FERMITIN 2-RELATED"/>
    <property type="match status" value="1"/>
</dbReference>
<dbReference type="GO" id="GO:0007229">
    <property type="term" value="P:integrin-mediated signaling pathway"/>
    <property type="evidence" value="ECO:0007669"/>
    <property type="project" value="InterPro"/>
</dbReference>
<proteinExistence type="predicted"/>
<accession>A0A183GWA3</accession>
<evidence type="ECO:0000259" key="1">
    <source>
        <dbReference type="PROSITE" id="PS50057"/>
    </source>
</evidence>
<dbReference type="InterPro" id="IPR019748">
    <property type="entry name" value="FERM_central"/>
</dbReference>
<evidence type="ECO:0000313" key="2">
    <source>
        <dbReference type="EMBL" id="VDP60251.1"/>
    </source>
</evidence>
<accession>A0A3P8ETL6</accession>
<evidence type="ECO:0000313" key="4">
    <source>
        <dbReference type="WBParaSite" id="HPBE_0002697301-mRNA-1"/>
    </source>
</evidence>
<dbReference type="InterPro" id="IPR037843">
    <property type="entry name" value="Kindlin/fermitin"/>
</dbReference>